<dbReference type="InterPro" id="IPR036249">
    <property type="entry name" value="Thioredoxin-like_sf"/>
</dbReference>
<gene>
    <name evidence="8" type="ORF">DOFOFD_04925</name>
</gene>
<evidence type="ECO:0000256" key="6">
    <source>
        <dbReference type="NCBIfam" id="TIGR01068"/>
    </source>
</evidence>
<organism evidence="8 9">
    <name type="scientific">Sorlinia euscelidii</name>
    <dbReference type="NCBI Taxonomy" id="3081148"/>
    <lineage>
        <taxon>Bacteria</taxon>
        <taxon>Pseudomonadati</taxon>
        <taxon>Pseudomonadota</taxon>
        <taxon>Alphaproteobacteria</taxon>
        <taxon>Acetobacterales</taxon>
        <taxon>Acetobacteraceae</taxon>
        <taxon>Sorlinia</taxon>
    </lineage>
</organism>
<dbReference type="Proteomes" id="UP001312908">
    <property type="component" value="Unassembled WGS sequence"/>
</dbReference>
<evidence type="ECO:0000259" key="7">
    <source>
        <dbReference type="PROSITE" id="PS51352"/>
    </source>
</evidence>
<dbReference type="PANTHER" id="PTHR45663">
    <property type="entry name" value="GEO12009P1"/>
    <property type="match status" value="1"/>
</dbReference>
<accession>A0ABU7U3C2</accession>
<proteinExistence type="inferred from homology"/>
<dbReference type="NCBIfam" id="NF006898">
    <property type="entry name" value="PRK09381.1"/>
    <property type="match status" value="1"/>
</dbReference>
<evidence type="ECO:0000313" key="9">
    <source>
        <dbReference type="Proteomes" id="UP001312908"/>
    </source>
</evidence>
<dbReference type="PRINTS" id="PR00421">
    <property type="entry name" value="THIOREDOXIN"/>
</dbReference>
<evidence type="ECO:0000256" key="2">
    <source>
        <dbReference type="ARBA" id="ARBA00022448"/>
    </source>
</evidence>
<dbReference type="PANTHER" id="PTHR45663:SF11">
    <property type="entry name" value="GEO12009P1"/>
    <property type="match status" value="1"/>
</dbReference>
<comment type="caution">
    <text evidence="8">The sequence shown here is derived from an EMBL/GenBank/DDBJ whole genome shotgun (WGS) entry which is preliminary data.</text>
</comment>
<sequence>MPRFEALGYEVLRALTLRGLELLCRITHSRGIDFLLEVTFGDAVMSAHTRSVDDKKFEADVLKAEGPVLVDFWAEWCGPCKMIAPALEEIASEYGGKLTVAKLNIDDNPEAPTRFGVRSIPTLILFNKGEVVGQKTGALPKSQLKAWVESLL</sequence>
<dbReference type="SUPFAM" id="SSF52833">
    <property type="entry name" value="Thioredoxin-like"/>
    <property type="match status" value="1"/>
</dbReference>
<keyword evidence="5" id="KW-0676">Redox-active center</keyword>
<feature type="domain" description="Thioredoxin" evidence="7">
    <location>
        <begin position="38"/>
        <end position="152"/>
    </location>
</feature>
<dbReference type="Gene3D" id="3.40.30.10">
    <property type="entry name" value="Glutaredoxin"/>
    <property type="match status" value="1"/>
</dbReference>
<evidence type="ECO:0000313" key="8">
    <source>
        <dbReference type="EMBL" id="MEE8658349.1"/>
    </source>
</evidence>
<evidence type="ECO:0000256" key="4">
    <source>
        <dbReference type="ARBA" id="ARBA00023157"/>
    </source>
</evidence>
<protein>
    <recommendedName>
        <fullName evidence="6">Thioredoxin</fullName>
    </recommendedName>
</protein>
<dbReference type="InterPro" id="IPR013766">
    <property type="entry name" value="Thioredoxin_domain"/>
</dbReference>
<dbReference type="Pfam" id="PF00085">
    <property type="entry name" value="Thioredoxin"/>
    <property type="match status" value="1"/>
</dbReference>
<evidence type="ECO:0000256" key="1">
    <source>
        <dbReference type="ARBA" id="ARBA00008987"/>
    </source>
</evidence>
<keyword evidence="9" id="KW-1185">Reference proteome</keyword>
<dbReference type="PROSITE" id="PS00194">
    <property type="entry name" value="THIOREDOXIN_1"/>
    <property type="match status" value="1"/>
</dbReference>
<name>A0ABU7U3C2_9PROT</name>
<keyword evidence="4" id="KW-1015">Disulfide bond</keyword>
<dbReference type="EMBL" id="JAWJZY010000002">
    <property type="protein sequence ID" value="MEE8658349.1"/>
    <property type="molecule type" value="Genomic_DNA"/>
</dbReference>
<evidence type="ECO:0000256" key="5">
    <source>
        <dbReference type="ARBA" id="ARBA00023284"/>
    </source>
</evidence>
<dbReference type="InterPro" id="IPR017937">
    <property type="entry name" value="Thioredoxin_CS"/>
</dbReference>
<keyword evidence="2" id="KW-0813">Transport</keyword>
<comment type="similarity">
    <text evidence="1">Belongs to the thioredoxin family.</text>
</comment>
<dbReference type="NCBIfam" id="TIGR01068">
    <property type="entry name" value="thioredoxin"/>
    <property type="match status" value="1"/>
</dbReference>
<reference evidence="8 9" key="1">
    <citation type="submission" date="2023-10" db="EMBL/GenBank/DDBJ databases">
        <title>Sorlinia euscelidii gen. nov., sp. nov., an acetic acid bacteria isolated from the gut of Euscelidius variegatus emitter.</title>
        <authorList>
            <person name="Michoud G."/>
            <person name="Marasco R."/>
            <person name="Seferji K."/>
            <person name="Gonella E."/>
            <person name="Garuglieri E."/>
            <person name="Alma A."/>
            <person name="Mapelli F."/>
            <person name="Borin S."/>
            <person name="Daffonchio D."/>
            <person name="Crotti E."/>
        </authorList>
    </citation>
    <scope>NUCLEOTIDE SEQUENCE [LARGE SCALE GENOMIC DNA]</scope>
    <source>
        <strain evidence="8 9">EV16P</strain>
    </source>
</reference>
<dbReference type="PROSITE" id="PS51352">
    <property type="entry name" value="THIOREDOXIN_2"/>
    <property type="match status" value="1"/>
</dbReference>
<evidence type="ECO:0000256" key="3">
    <source>
        <dbReference type="ARBA" id="ARBA00022982"/>
    </source>
</evidence>
<dbReference type="CDD" id="cd02947">
    <property type="entry name" value="TRX_family"/>
    <property type="match status" value="1"/>
</dbReference>
<dbReference type="InterPro" id="IPR005746">
    <property type="entry name" value="Thioredoxin"/>
</dbReference>
<keyword evidence="3" id="KW-0249">Electron transport</keyword>